<dbReference type="Proteomes" id="UP000069940">
    <property type="component" value="Unassembled WGS sequence"/>
</dbReference>
<evidence type="ECO:0000256" key="3">
    <source>
        <dbReference type="ARBA" id="ARBA00022771"/>
    </source>
</evidence>
<feature type="domain" description="ZAD" evidence="8">
    <location>
        <begin position="16"/>
        <end position="89"/>
    </location>
</feature>
<keyword evidence="1 6" id="KW-0479">Metal-binding</keyword>
<dbReference type="SUPFAM" id="SSF57716">
    <property type="entry name" value="Glucocorticoid receptor-like (DNA-binding domain)"/>
    <property type="match status" value="1"/>
</dbReference>
<dbReference type="PROSITE" id="PS50157">
    <property type="entry name" value="ZINC_FINGER_C2H2_2"/>
    <property type="match status" value="5"/>
</dbReference>
<dbReference type="Gene3D" id="3.40.1800.20">
    <property type="match status" value="1"/>
</dbReference>
<dbReference type="InterPro" id="IPR036236">
    <property type="entry name" value="Znf_C2H2_sf"/>
</dbReference>
<proteinExistence type="predicted"/>
<dbReference type="InterPro" id="IPR012934">
    <property type="entry name" value="Znf_AD"/>
</dbReference>
<feature type="domain" description="C2H2-type" evidence="7">
    <location>
        <begin position="273"/>
        <end position="300"/>
    </location>
</feature>
<evidence type="ECO:0000313" key="9">
    <source>
        <dbReference type="EnsemblMetazoa" id="AALFPA23_009867.P13658"/>
    </source>
</evidence>
<dbReference type="InterPro" id="IPR050717">
    <property type="entry name" value="C2H2-ZF_Transcription_Reg"/>
</dbReference>
<dbReference type="EnsemblMetazoa" id="AALFPA23_009867.R13658">
    <property type="protein sequence ID" value="AALFPA23_009867.P13658"/>
    <property type="gene ID" value="AALFPA23_009867"/>
</dbReference>
<evidence type="ECO:0000259" key="8">
    <source>
        <dbReference type="PROSITE" id="PS51915"/>
    </source>
</evidence>
<feature type="domain" description="C2H2-type" evidence="7">
    <location>
        <begin position="217"/>
        <end position="244"/>
    </location>
</feature>
<dbReference type="Gene3D" id="3.30.160.60">
    <property type="entry name" value="Classic Zinc Finger"/>
    <property type="match status" value="5"/>
</dbReference>
<dbReference type="SMART" id="SM00868">
    <property type="entry name" value="zf-AD"/>
    <property type="match status" value="1"/>
</dbReference>
<evidence type="ECO:0000256" key="1">
    <source>
        <dbReference type="ARBA" id="ARBA00022723"/>
    </source>
</evidence>
<evidence type="ECO:0008006" key="11">
    <source>
        <dbReference type="Google" id="ProtNLM"/>
    </source>
</evidence>
<evidence type="ECO:0000256" key="4">
    <source>
        <dbReference type="ARBA" id="ARBA00022833"/>
    </source>
</evidence>
<feature type="domain" description="C2H2-type" evidence="7">
    <location>
        <begin position="329"/>
        <end position="348"/>
    </location>
</feature>
<accession>A0ABM1YK05</accession>
<reference evidence="10" key="1">
    <citation type="journal article" date="2015" name="Proc. Natl. Acad. Sci. U.S.A.">
        <title>Genome sequence of the Asian Tiger mosquito, Aedes albopictus, reveals insights into its biology, genetics, and evolution.</title>
        <authorList>
            <person name="Chen X.G."/>
            <person name="Jiang X."/>
            <person name="Gu J."/>
            <person name="Xu M."/>
            <person name="Wu Y."/>
            <person name="Deng Y."/>
            <person name="Zhang C."/>
            <person name="Bonizzoni M."/>
            <person name="Dermauw W."/>
            <person name="Vontas J."/>
            <person name="Armbruster P."/>
            <person name="Huang X."/>
            <person name="Yang Y."/>
            <person name="Zhang H."/>
            <person name="He W."/>
            <person name="Peng H."/>
            <person name="Liu Y."/>
            <person name="Wu K."/>
            <person name="Chen J."/>
            <person name="Lirakis M."/>
            <person name="Topalis P."/>
            <person name="Van Leeuwen T."/>
            <person name="Hall A.B."/>
            <person name="Jiang X."/>
            <person name="Thorpe C."/>
            <person name="Mueller R.L."/>
            <person name="Sun C."/>
            <person name="Waterhouse R.M."/>
            <person name="Yan G."/>
            <person name="Tu Z.J."/>
            <person name="Fang X."/>
            <person name="James A.A."/>
        </authorList>
    </citation>
    <scope>NUCLEOTIDE SEQUENCE [LARGE SCALE GENOMIC DNA]</scope>
    <source>
        <strain evidence="10">Foshan</strain>
    </source>
</reference>
<evidence type="ECO:0000256" key="6">
    <source>
        <dbReference type="PROSITE-ProRule" id="PRU01263"/>
    </source>
</evidence>
<evidence type="ECO:0000313" key="10">
    <source>
        <dbReference type="Proteomes" id="UP000069940"/>
    </source>
</evidence>
<dbReference type="RefSeq" id="XP_019525368.3">
    <property type="nucleotide sequence ID" value="XM_019669823.3"/>
</dbReference>
<dbReference type="PROSITE" id="PS00028">
    <property type="entry name" value="ZINC_FINGER_C2H2_1"/>
    <property type="match status" value="4"/>
</dbReference>
<dbReference type="Pfam" id="PF07776">
    <property type="entry name" value="zf-AD"/>
    <property type="match status" value="1"/>
</dbReference>
<feature type="binding site" evidence="6">
    <location>
        <position position="21"/>
    </location>
    <ligand>
        <name>Zn(2+)</name>
        <dbReference type="ChEBI" id="CHEBI:29105"/>
    </ligand>
</feature>
<dbReference type="PANTHER" id="PTHR14196:SF12">
    <property type="entry name" value="ZINC FINGER PROTEIN 208-LIKE"/>
    <property type="match status" value="1"/>
</dbReference>
<feature type="binding site" evidence="6">
    <location>
        <position position="62"/>
    </location>
    <ligand>
        <name>Zn(2+)</name>
        <dbReference type="ChEBI" id="CHEBI:29105"/>
    </ligand>
</feature>
<evidence type="ECO:0000256" key="2">
    <source>
        <dbReference type="ARBA" id="ARBA00022737"/>
    </source>
</evidence>
<dbReference type="PROSITE" id="PS51915">
    <property type="entry name" value="ZAD"/>
    <property type="match status" value="1"/>
</dbReference>
<keyword evidence="2" id="KW-0677">Repeat</keyword>
<dbReference type="InterPro" id="IPR013087">
    <property type="entry name" value="Znf_C2H2_type"/>
</dbReference>
<keyword evidence="10" id="KW-1185">Reference proteome</keyword>
<sequence length="363" mass="41931">MHTDEVGATEERPVQWTCRLCLTDRKQHEPLFEDQNHQMIEWICELTSLKIEHIVNAPASLCSECKACLDEFESFRAMCLANDKTFQEKYVPIDTTNEIVEIFHVSDETKGSIPEKECLYTCIDEEIVDGGIANEQNAMVVEIETQHSLNNETEEFEIYYLNPSKEIELSTNQSASEEKDLKSTTGETPGKKFCTVCNKYVNRLAQHKLIHKEFRPFQCEYCSKGFNQMSNLKKHVRLHTKEKPYLCSECDKGFTNSTELKIHVRSHTQEKPFTCADCGKSFVTSGHLVRHTRTHTGQKPYGCDNCKAKFSTSSHLVRHKRLHSMEHPYECDTCGERFMRREHLKAHKCKPVKVQGKSKIQII</sequence>
<evidence type="ECO:0000256" key="5">
    <source>
        <dbReference type="PROSITE-ProRule" id="PRU00042"/>
    </source>
</evidence>
<dbReference type="SMART" id="SM00355">
    <property type="entry name" value="ZnF_C2H2"/>
    <property type="match status" value="6"/>
</dbReference>
<dbReference type="PANTHER" id="PTHR14196">
    <property type="entry name" value="ODD-SKIPPED - RELATED"/>
    <property type="match status" value="1"/>
</dbReference>
<feature type="domain" description="C2H2-type" evidence="7">
    <location>
        <begin position="301"/>
        <end position="328"/>
    </location>
</feature>
<dbReference type="SUPFAM" id="SSF57667">
    <property type="entry name" value="beta-beta-alpha zinc fingers"/>
    <property type="match status" value="3"/>
</dbReference>
<feature type="binding site" evidence="6">
    <location>
        <position position="65"/>
    </location>
    <ligand>
        <name>Zn(2+)</name>
        <dbReference type="ChEBI" id="CHEBI:29105"/>
    </ligand>
</feature>
<dbReference type="GeneID" id="109397522"/>
<protein>
    <recommendedName>
        <fullName evidence="11">C2h2-type zn-finger protein</fullName>
    </recommendedName>
</protein>
<keyword evidence="4 6" id="KW-0862">Zinc</keyword>
<dbReference type="Pfam" id="PF00096">
    <property type="entry name" value="zf-C2H2"/>
    <property type="match status" value="5"/>
</dbReference>
<evidence type="ECO:0000259" key="7">
    <source>
        <dbReference type="PROSITE" id="PS50157"/>
    </source>
</evidence>
<keyword evidence="3 5" id="KW-0863">Zinc-finger</keyword>
<reference evidence="9" key="2">
    <citation type="submission" date="2025-05" db="UniProtKB">
        <authorList>
            <consortium name="EnsemblMetazoa"/>
        </authorList>
    </citation>
    <scope>IDENTIFICATION</scope>
    <source>
        <strain evidence="9">Foshan</strain>
    </source>
</reference>
<feature type="binding site" evidence="6">
    <location>
        <position position="18"/>
    </location>
    <ligand>
        <name>Zn(2+)</name>
        <dbReference type="ChEBI" id="CHEBI:29105"/>
    </ligand>
</feature>
<organism evidence="9 10">
    <name type="scientific">Aedes albopictus</name>
    <name type="common">Asian tiger mosquito</name>
    <name type="synonym">Stegomyia albopicta</name>
    <dbReference type="NCBI Taxonomy" id="7160"/>
    <lineage>
        <taxon>Eukaryota</taxon>
        <taxon>Metazoa</taxon>
        <taxon>Ecdysozoa</taxon>
        <taxon>Arthropoda</taxon>
        <taxon>Hexapoda</taxon>
        <taxon>Insecta</taxon>
        <taxon>Pterygota</taxon>
        <taxon>Neoptera</taxon>
        <taxon>Endopterygota</taxon>
        <taxon>Diptera</taxon>
        <taxon>Nematocera</taxon>
        <taxon>Culicoidea</taxon>
        <taxon>Culicidae</taxon>
        <taxon>Culicinae</taxon>
        <taxon>Aedini</taxon>
        <taxon>Aedes</taxon>
        <taxon>Stegomyia</taxon>
    </lineage>
</organism>
<feature type="domain" description="C2H2-type" evidence="7">
    <location>
        <begin position="245"/>
        <end position="272"/>
    </location>
</feature>
<name>A0ABM1YK05_AEDAL</name>